<dbReference type="AlphaFoldDB" id="Q1JUK8"/>
<dbReference type="InterPro" id="IPR039367">
    <property type="entry name" value="Och1-like"/>
</dbReference>
<organism evidence="2">
    <name type="scientific">Ogataea minuta</name>
    <dbReference type="NCBI Taxonomy" id="36026"/>
    <lineage>
        <taxon>Eukaryota</taxon>
        <taxon>Fungi</taxon>
        <taxon>Dikarya</taxon>
        <taxon>Ascomycota</taxon>
        <taxon>Saccharomycotina</taxon>
        <taxon>Pichiomycetes</taxon>
        <taxon>Pichiales</taxon>
        <taxon>Pichiaceae</taxon>
        <taxon>Ogataea</taxon>
    </lineage>
</organism>
<keyword evidence="2" id="KW-0328">Glycosyltransferase</keyword>
<dbReference type="SUPFAM" id="SSF53448">
    <property type="entry name" value="Nucleotide-diphospho-sugar transferases"/>
    <property type="match status" value="1"/>
</dbReference>
<dbReference type="Pfam" id="PF04488">
    <property type="entry name" value="Gly_transf_sug"/>
    <property type="match status" value="1"/>
</dbReference>
<dbReference type="EMBL" id="AB242208">
    <property type="protein sequence ID" value="BAE94371.1"/>
    <property type="molecule type" value="Genomic_DNA"/>
</dbReference>
<sequence>MNYHDLYDDSKRQSLMRKARKFAEMNKKLVVVVILTMYVVSRLASVGSTKQESIPGLTMKESELEVNFKTFGMDLQKRNELPAASATLREKLSFYFPYDPEKPVPNQIWQTWKVDINDKSFPRHFRKFQETWPQLNSGYTYHLIPDSIVDEFMRSLFANVPEVIAAYNMLPKNILKADFFRYLVIFARGGTYSDIDTICLKPVNEWATFNEQTVISHYLKTNGKTSQLPEVDPSTRKTPIGLTIGIEADPDRPDWHEWYARRIQFCQWTIQGKQGHPMLRELIIRIVEQTFRKEAMGNLKKVEGKDMGGDIMQWTGPGVFTDTLFDYLNNVVSDGKLGDGYGVGSKYWNSHAKYKLSHIEVDANNEPMHSDKQTISWKSMSKLSEPLIIDDVMILPITSFSPGVGQMGSHSPDHPLAFVRHMFQGSWKPDAEKM</sequence>
<protein>
    <submittedName>
        <fullName evidence="2">Alpha-1,6-mannosyltransferase</fullName>
    </submittedName>
</protein>
<dbReference type="GO" id="GO:0000009">
    <property type="term" value="F:alpha-1,6-mannosyltransferase activity"/>
    <property type="evidence" value="ECO:0007669"/>
    <property type="project" value="InterPro"/>
</dbReference>
<keyword evidence="2" id="KW-0808">Transferase</keyword>
<dbReference type="CAZy" id="GT32">
    <property type="family name" value="Glycosyltransferase Family 32"/>
</dbReference>
<gene>
    <name evidence="2" type="primary">OmOCH1</name>
</gene>
<dbReference type="PANTHER" id="PTHR31834:SF1">
    <property type="entry name" value="INITIATION-SPECIFIC ALPHA-1,6-MANNOSYLTRANSFERASE"/>
    <property type="match status" value="1"/>
</dbReference>
<dbReference type="PANTHER" id="PTHR31834">
    <property type="entry name" value="INITIATION-SPECIFIC ALPHA-1,6-MANNOSYLTRANSFERASE"/>
    <property type="match status" value="1"/>
</dbReference>
<evidence type="ECO:0000256" key="1">
    <source>
        <dbReference type="ARBA" id="ARBA00009003"/>
    </source>
</evidence>
<dbReference type="GO" id="GO:0000136">
    <property type="term" value="C:mannan polymerase complex"/>
    <property type="evidence" value="ECO:0007669"/>
    <property type="project" value="TreeGrafter"/>
</dbReference>
<proteinExistence type="inferred from homology"/>
<evidence type="ECO:0000313" key="2">
    <source>
        <dbReference type="EMBL" id="BAE94371.1"/>
    </source>
</evidence>
<dbReference type="GO" id="GO:0006487">
    <property type="term" value="P:protein N-linked glycosylation"/>
    <property type="evidence" value="ECO:0007669"/>
    <property type="project" value="TreeGrafter"/>
</dbReference>
<comment type="similarity">
    <text evidence="1">Belongs to the glycosyltransferase 32 family.</text>
</comment>
<dbReference type="InterPro" id="IPR007577">
    <property type="entry name" value="GlycoTrfase_DXD_sugar-bd_CS"/>
</dbReference>
<name>Q1JUK8_9ASCO</name>
<dbReference type="InterPro" id="IPR029044">
    <property type="entry name" value="Nucleotide-diphossugar_trans"/>
</dbReference>
<dbReference type="Gene3D" id="3.90.550.20">
    <property type="match status" value="1"/>
</dbReference>
<reference evidence="2" key="1">
    <citation type="submission" date="2005-11" db="EMBL/GenBank/DDBJ databases">
        <title>Ogataea minuta OCH1.</title>
        <authorList>
            <person name="Kuroda K."/>
            <person name="Kobayashi K."/>
        </authorList>
    </citation>
    <scope>NUCLEOTIDE SEQUENCE</scope>
</reference>
<accession>Q1JUK8</accession>